<dbReference type="GO" id="GO:0006424">
    <property type="term" value="P:glutamyl-tRNA aminoacylation"/>
    <property type="evidence" value="ECO:0007669"/>
    <property type="project" value="UniProtKB-UniRule"/>
</dbReference>
<keyword evidence="2 7" id="KW-0436">Ligase</keyword>
<dbReference type="STRING" id="1802407.A3I40_00975"/>
<comment type="similarity">
    <text evidence="1 7">Belongs to the class-I aminoacyl-tRNA synthetase family. Glutamate--tRNA ligase type 1 subfamily.</text>
</comment>
<organism evidence="10 11">
    <name type="scientific">Candidatus Uhrbacteria bacterium RIFCSPLOWO2_02_FULL_48_12</name>
    <dbReference type="NCBI Taxonomy" id="1802407"/>
    <lineage>
        <taxon>Bacteria</taxon>
        <taxon>Candidatus Uhriibacteriota</taxon>
    </lineage>
</organism>
<dbReference type="HAMAP" id="MF_00022">
    <property type="entry name" value="Glu_tRNA_synth_type1"/>
    <property type="match status" value="1"/>
</dbReference>
<dbReference type="NCBIfam" id="TIGR00464">
    <property type="entry name" value="gltX_bact"/>
    <property type="match status" value="1"/>
</dbReference>
<dbReference type="GO" id="GO:0004818">
    <property type="term" value="F:glutamate-tRNA ligase activity"/>
    <property type="evidence" value="ECO:0007669"/>
    <property type="project" value="UniProtKB-UniRule"/>
</dbReference>
<evidence type="ECO:0000313" key="10">
    <source>
        <dbReference type="EMBL" id="OGL87259.1"/>
    </source>
</evidence>
<evidence type="ECO:0000256" key="3">
    <source>
        <dbReference type="ARBA" id="ARBA00022741"/>
    </source>
</evidence>
<feature type="short sequence motif" description="'HIGH' region" evidence="7">
    <location>
        <begin position="18"/>
        <end position="28"/>
    </location>
</feature>
<evidence type="ECO:0000256" key="6">
    <source>
        <dbReference type="ARBA" id="ARBA00023146"/>
    </source>
</evidence>
<proteinExistence type="inferred from homology"/>
<dbReference type="Gene3D" id="1.10.10.350">
    <property type="match status" value="1"/>
</dbReference>
<keyword evidence="7" id="KW-0963">Cytoplasm</keyword>
<evidence type="ECO:0000256" key="4">
    <source>
        <dbReference type="ARBA" id="ARBA00022840"/>
    </source>
</evidence>
<comment type="catalytic activity">
    <reaction evidence="7">
        <text>tRNA(Glu) + L-glutamate + ATP = L-glutamyl-tRNA(Glu) + AMP + diphosphate</text>
        <dbReference type="Rhea" id="RHEA:23540"/>
        <dbReference type="Rhea" id="RHEA-COMP:9663"/>
        <dbReference type="Rhea" id="RHEA-COMP:9680"/>
        <dbReference type="ChEBI" id="CHEBI:29985"/>
        <dbReference type="ChEBI" id="CHEBI:30616"/>
        <dbReference type="ChEBI" id="CHEBI:33019"/>
        <dbReference type="ChEBI" id="CHEBI:78442"/>
        <dbReference type="ChEBI" id="CHEBI:78520"/>
        <dbReference type="ChEBI" id="CHEBI:456215"/>
        <dbReference type="EC" id="6.1.1.17"/>
    </reaction>
</comment>
<evidence type="ECO:0000256" key="7">
    <source>
        <dbReference type="HAMAP-Rule" id="MF_00022"/>
    </source>
</evidence>
<dbReference type="Gene3D" id="3.40.50.620">
    <property type="entry name" value="HUPs"/>
    <property type="match status" value="1"/>
</dbReference>
<dbReference type="GO" id="GO:0005524">
    <property type="term" value="F:ATP binding"/>
    <property type="evidence" value="ECO:0007669"/>
    <property type="project" value="UniProtKB-UniRule"/>
</dbReference>
<evidence type="ECO:0000259" key="9">
    <source>
        <dbReference type="Pfam" id="PF19269"/>
    </source>
</evidence>
<feature type="domain" description="Glutamyl/glutaminyl-tRNA synthetase class Ib catalytic" evidence="8">
    <location>
        <begin position="12"/>
        <end position="328"/>
    </location>
</feature>
<keyword evidence="5 7" id="KW-0648">Protein biosynthesis</keyword>
<dbReference type="InterPro" id="IPR020751">
    <property type="entry name" value="aa-tRNA-synth_I_codon-bd_sub2"/>
</dbReference>
<dbReference type="Pfam" id="PF19269">
    <property type="entry name" value="Anticodon_2"/>
    <property type="match status" value="1"/>
</dbReference>
<comment type="subcellular location">
    <subcellularLocation>
        <location evidence="7">Cytoplasm</location>
    </subcellularLocation>
</comment>
<dbReference type="PANTHER" id="PTHR43311">
    <property type="entry name" value="GLUTAMATE--TRNA LIGASE"/>
    <property type="match status" value="1"/>
</dbReference>
<accession>A0A1F7V9P6</accession>
<evidence type="ECO:0000256" key="2">
    <source>
        <dbReference type="ARBA" id="ARBA00022598"/>
    </source>
</evidence>
<dbReference type="FunFam" id="3.40.50.620:FF:000045">
    <property type="entry name" value="Glutamate--tRNA ligase, mitochondrial"/>
    <property type="match status" value="1"/>
</dbReference>
<dbReference type="InterPro" id="IPR004527">
    <property type="entry name" value="Glu-tRNA-ligase_bac/mito"/>
</dbReference>
<dbReference type="InterPro" id="IPR049940">
    <property type="entry name" value="GluQ/Sye"/>
</dbReference>
<dbReference type="Proteomes" id="UP000178723">
    <property type="component" value="Unassembled WGS sequence"/>
</dbReference>
<dbReference type="GO" id="GO:0005829">
    <property type="term" value="C:cytosol"/>
    <property type="evidence" value="ECO:0007669"/>
    <property type="project" value="TreeGrafter"/>
</dbReference>
<dbReference type="InterPro" id="IPR008925">
    <property type="entry name" value="aa_tRNA-synth_I_cd-bd_sf"/>
</dbReference>
<feature type="binding site" evidence="7">
    <location>
        <position position="262"/>
    </location>
    <ligand>
        <name>ATP</name>
        <dbReference type="ChEBI" id="CHEBI:30616"/>
    </ligand>
</feature>
<name>A0A1F7V9P6_9BACT</name>
<evidence type="ECO:0000313" key="11">
    <source>
        <dbReference type="Proteomes" id="UP000178723"/>
    </source>
</evidence>
<dbReference type="PRINTS" id="PR00987">
    <property type="entry name" value="TRNASYNTHGLU"/>
</dbReference>
<dbReference type="InterPro" id="IPR000924">
    <property type="entry name" value="Glu/Gln-tRNA-synth"/>
</dbReference>
<reference evidence="10 11" key="1">
    <citation type="journal article" date="2016" name="Nat. Commun.">
        <title>Thousands of microbial genomes shed light on interconnected biogeochemical processes in an aquifer system.</title>
        <authorList>
            <person name="Anantharaman K."/>
            <person name="Brown C.T."/>
            <person name="Hug L.A."/>
            <person name="Sharon I."/>
            <person name="Castelle C.J."/>
            <person name="Probst A.J."/>
            <person name="Thomas B.C."/>
            <person name="Singh A."/>
            <person name="Wilkins M.J."/>
            <person name="Karaoz U."/>
            <person name="Brodie E.L."/>
            <person name="Williams K.H."/>
            <person name="Hubbard S.S."/>
            <person name="Banfield J.F."/>
        </authorList>
    </citation>
    <scope>NUCLEOTIDE SEQUENCE [LARGE SCALE GENOMIC DNA]</scope>
</reference>
<dbReference type="AlphaFoldDB" id="A0A1F7V9P6"/>
<feature type="short sequence motif" description="'KMSKS' region" evidence="7">
    <location>
        <begin position="259"/>
        <end position="263"/>
    </location>
</feature>
<dbReference type="InterPro" id="IPR014729">
    <property type="entry name" value="Rossmann-like_a/b/a_fold"/>
</dbReference>
<keyword evidence="3 7" id="KW-0547">Nucleotide-binding</keyword>
<evidence type="ECO:0000256" key="5">
    <source>
        <dbReference type="ARBA" id="ARBA00022917"/>
    </source>
</evidence>
<dbReference type="InterPro" id="IPR045462">
    <property type="entry name" value="aa-tRNA-synth_I_cd-bd"/>
</dbReference>
<comment type="caution">
    <text evidence="7">Lacks conserved residue(s) required for the propagation of feature annotation.</text>
</comment>
<keyword evidence="4 7" id="KW-0067">ATP-binding</keyword>
<evidence type="ECO:0000259" key="8">
    <source>
        <dbReference type="Pfam" id="PF00749"/>
    </source>
</evidence>
<dbReference type="InterPro" id="IPR033910">
    <property type="entry name" value="GluRS_core"/>
</dbReference>
<dbReference type="PANTHER" id="PTHR43311:SF2">
    <property type="entry name" value="GLUTAMATE--TRNA LIGASE, MITOCHONDRIAL-RELATED"/>
    <property type="match status" value="1"/>
</dbReference>
<comment type="caution">
    <text evidence="10">The sequence shown here is derived from an EMBL/GenBank/DDBJ whole genome shotgun (WGS) entry which is preliminary data.</text>
</comment>
<comment type="function">
    <text evidence="7">Catalyzes the attachment of glutamate to tRNA(Glu) in a two-step reaction: glutamate is first activated by ATP to form Glu-AMP and then transferred to the acceptor end of tRNA(Glu).</text>
</comment>
<keyword evidence="6 7" id="KW-0030">Aminoacyl-tRNA synthetase</keyword>
<dbReference type="CDD" id="cd00808">
    <property type="entry name" value="GluRS_core"/>
    <property type="match status" value="1"/>
</dbReference>
<comment type="subunit">
    <text evidence="7">Monomer.</text>
</comment>
<dbReference type="EMBL" id="MGEP01000026">
    <property type="protein sequence ID" value="OGL87259.1"/>
    <property type="molecule type" value="Genomic_DNA"/>
</dbReference>
<gene>
    <name evidence="7" type="primary">gltX</name>
    <name evidence="10" type="ORF">A3I40_00975</name>
</gene>
<sequence>MTNGTNNEIIAVRTRFAPSPTGDPHVGSVWTALFNWLYARHYHGKFILRIEDTDRTRFIASAEMKIIETLRWFGLDYDEGPDIDGPFGPYRQSERLNLYQQYAEQLIANGAAYYCFCSPERLQEIRKEQKLRKTPIRYDGHCRNLDPQAAFSRRAAGEIAVVRLKIPFNGQTVVDDLIRGRVVFKNSVIDDQILLKSDGWPTYHLASVVDDHFMQINPVIRAEEWLSSTPKQLLLYQALGWTAPRFAHLPLILGSDRSKLSKRHGSMDALKFRDDGYLPEAVINFLALLGWNPKTNEEFFTRAELIKRFELKAVNKAGAIYDRQKLDWFNAHYLRSLPPAELVHLAKPYLEKKEVEKLPPAALGRVVGVAAERAKTLLEIPALTTFFFKRPAYEPSLLNWKQTVADLTAQRINRLLEILKDLPAADFTEDNLENIVKSKINDEKLGVGETLWPMRVALTGLKESPGPFTVAAILGKEETLERLSEAMKKLS</sequence>
<dbReference type="InterPro" id="IPR020058">
    <property type="entry name" value="Glu/Gln-tRNA-synth_Ib_cat-dom"/>
</dbReference>
<dbReference type="GO" id="GO:0008270">
    <property type="term" value="F:zinc ion binding"/>
    <property type="evidence" value="ECO:0007669"/>
    <property type="project" value="InterPro"/>
</dbReference>
<dbReference type="SUPFAM" id="SSF52374">
    <property type="entry name" value="Nucleotidylyl transferase"/>
    <property type="match status" value="1"/>
</dbReference>
<dbReference type="EC" id="6.1.1.17" evidence="7"/>
<dbReference type="GO" id="GO:0000049">
    <property type="term" value="F:tRNA binding"/>
    <property type="evidence" value="ECO:0007669"/>
    <property type="project" value="InterPro"/>
</dbReference>
<evidence type="ECO:0000256" key="1">
    <source>
        <dbReference type="ARBA" id="ARBA00007894"/>
    </source>
</evidence>
<feature type="domain" description="Aminoacyl-tRNA synthetase class I anticodon-binding" evidence="9">
    <location>
        <begin position="341"/>
        <end position="486"/>
    </location>
</feature>
<dbReference type="Pfam" id="PF00749">
    <property type="entry name" value="tRNA-synt_1c"/>
    <property type="match status" value="1"/>
</dbReference>
<dbReference type="SUPFAM" id="SSF48163">
    <property type="entry name" value="An anticodon-binding domain of class I aminoacyl-tRNA synthetases"/>
    <property type="match status" value="1"/>
</dbReference>
<protein>
    <recommendedName>
        <fullName evidence="7">Glutamate--tRNA ligase</fullName>
        <ecNumber evidence="7">6.1.1.17</ecNumber>
    </recommendedName>
    <alternativeName>
        <fullName evidence="7">Glutamyl-tRNA synthetase</fullName>
        <shortName evidence="7">GluRS</shortName>
    </alternativeName>
</protein>